<dbReference type="RefSeq" id="WP_035478347.1">
    <property type="nucleotide sequence ID" value="NZ_CADFGL010000041.1"/>
</dbReference>
<evidence type="ECO:0000313" key="3">
    <source>
        <dbReference type="Proteomes" id="UP000494249"/>
    </source>
</evidence>
<protein>
    <submittedName>
        <fullName evidence="2">Uncharacterized protein</fullName>
    </submittedName>
</protein>
<proteinExistence type="predicted"/>
<organism evidence="2 3">
    <name type="scientific">Paraburkholderia phenoliruptrix</name>
    <dbReference type="NCBI Taxonomy" id="252970"/>
    <lineage>
        <taxon>Bacteria</taxon>
        <taxon>Pseudomonadati</taxon>
        <taxon>Pseudomonadota</taxon>
        <taxon>Betaproteobacteria</taxon>
        <taxon>Burkholderiales</taxon>
        <taxon>Burkholderiaceae</taxon>
        <taxon>Paraburkholderia</taxon>
    </lineage>
</organism>
<keyword evidence="1" id="KW-0472">Membrane</keyword>
<evidence type="ECO:0000313" key="2">
    <source>
        <dbReference type="EMBL" id="CAB3731809.1"/>
    </source>
</evidence>
<dbReference type="AlphaFoldDB" id="A0A6J5CCL9"/>
<accession>A0A6J5CCL9</accession>
<dbReference type="Proteomes" id="UP000494249">
    <property type="component" value="Unassembled WGS sequence"/>
</dbReference>
<name>A0A6J5CCL9_9BURK</name>
<keyword evidence="1" id="KW-0812">Transmembrane</keyword>
<keyword evidence="1" id="KW-1133">Transmembrane helix</keyword>
<reference evidence="2 3" key="1">
    <citation type="submission" date="2020-04" db="EMBL/GenBank/DDBJ databases">
        <authorList>
            <person name="De Canck E."/>
        </authorList>
    </citation>
    <scope>NUCLEOTIDE SEQUENCE [LARGE SCALE GENOMIC DNA]</scope>
    <source>
        <strain evidence="2 3">LMG 22037</strain>
    </source>
</reference>
<dbReference type="EMBL" id="CADIKB010000043">
    <property type="protein sequence ID" value="CAB3731809.1"/>
    <property type="molecule type" value="Genomic_DNA"/>
</dbReference>
<evidence type="ECO:0000256" key="1">
    <source>
        <dbReference type="SAM" id="Phobius"/>
    </source>
</evidence>
<sequence length="96" mass="11048">MAYQIEERVLFGALMIFLMSSFPDHLIVIGGLLLVGVLALDDFSRTAFLQAMLDDTIRQTTSEPVTYVIEPECRCKWLVWRQAQFMRTAPHNERQG</sequence>
<feature type="transmembrane region" description="Helical" evidence="1">
    <location>
        <begin position="12"/>
        <end position="40"/>
    </location>
</feature>
<gene>
    <name evidence="2" type="ORF">LMG22037_05644</name>
</gene>